<feature type="domain" description="DUF4200" evidence="3">
    <location>
        <begin position="56"/>
        <end position="171"/>
    </location>
</feature>
<keyword evidence="1 2" id="KW-0175">Coiled coil</keyword>
<sequence>MQDPTIRPRRMIDIEANCVKAVATYMQVKAESNDFIKKFPDWNALPQSLDNQLILAVRERDAAKTRLEITRKEKKTFDKEMSIKWSDLNQKMKTLQEDELKHEQFYLETEMKCEILARKTNEDTEEKRRYEVQSEPIQQSILQLEEASDKMQHSVDELKPFEDYLEKVVEESNEFQNIDDVIKRYENLTNIRKELAQKHEKKTADLKRLTTDVFKRSKETSEEAEHISVEMAEIIESLGKLKDEMIKIDMAYRKIENVAKEKKIEADVVAASVWNIYKQMCKRVKKLVPNKRPDIKTQLDFIAEEYQQLTKVLNMAEKIKEKTKKKVFLRN</sequence>
<organism evidence="4 5">
    <name type="scientific">Sipha flava</name>
    <name type="common">yellow sugarcane aphid</name>
    <dbReference type="NCBI Taxonomy" id="143950"/>
    <lineage>
        <taxon>Eukaryota</taxon>
        <taxon>Metazoa</taxon>
        <taxon>Ecdysozoa</taxon>
        <taxon>Arthropoda</taxon>
        <taxon>Hexapoda</taxon>
        <taxon>Insecta</taxon>
        <taxon>Pterygota</taxon>
        <taxon>Neoptera</taxon>
        <taxon>Paraneoptera</taxon>
        <taxon>Hemiptera</taxon>
        <taxon>Sternorrhyncha</taxon>
        <taxon>Aphidomorpha</taxon>
        <taxon>Aphidoidea</taxon>
        <taxon>Aphididae</taxon>
        <taxon>Sipha</taxon>
    </lineage>
</organism>
<accession>A0A8B8F840</accession>
<gene>
    <name evidence="5" type="primary">LOC112680575</name>
</gene>
<dbReference type="PANTHER" id="PTHR21683">
    <property type="entry name" value="COILED-COIL DOMAIN-CONTAINING PROTEIN 42 LIKE-2-LIKE-RELATED"/>
    <property type="match status" value="1"/>
</dbReference>
<dbReference type="InterPro" id="IPR025252">
    <property type="entry name" value="DUF4200"/>
</dbReference>
<dbReference type="GeneID" id="112680575"/>
<dbReference type="Proteomes" id="UP000694846">
    <property type="component" value="Unplaced"/>
</dbReference>
<dbReference type="GO" id="GO:0005856">
    <property type="term" value="C:cytoskeleton"/>
    <property type="evidence" value="ECO:0007669"/>
    <property type="project" value="UniProtKB-ARBA"/>
</dbReference>
<proteinExistence type="predicted"/>
<dbReference type="InterPro" id="IPR051147">
    <property type="entry name" value="CFAP_domain-containing"/>
</dbReference>
<keyword evidence="4" id="KW-1185">Reference proteome</keyword>
<dbReference type="Pfam" id="PF13863">
    <property type="entry name" value="DUF4200"/>
    <property type="match status" value="1"/>
</dbReference>
<dbReference type="OrthoDB" id="10264298at2759"/>
<dbReference type="RefSeq" id="XP_025406507.1">
    <property type="nucleotide sequence ID" value="XM_025550722.1"/>
</dbReference>
<evidence type="ECO:0000256" key="1">
    <source>
        <dbReference type="ARBA" id="ARBA00023054"/>
    </source>
</evidence>
<name>A0A8B8F840_9HEMI</name>
<protein>
    <submittedName>
        <fullName evidence="5">LOW QUALITY PROTEIN: coiled-coil domain-containing protein 42 homolog</fullName>
    </submittedName>
</protein>
<evidence type="ECO:0000259" key="3">
    <source>
        <dbReference type="Pfam" id="PF13863"/>
    </source>
</evidence>
<evidence type="ECO:0000313" key="4">
    <source>
        <dbReference type="Proteomes" id="UP000694846"/>
    </source>
</evidence>
<feature type="coiled-coil region" evidence="2">
    <location>
        <begin position="178"/>
        <end position="212"/>
    </location>
</feature>
<evidence type="ECO:0000313" key="5">
    <source>
        <dbReference type="RefSeq" id="XP_025406507.1"/>
    </source>
</evidence>
<dbReference type="AlphaFoldDB" id="A0A8B8F840"/>
<evidence type="ECO:0000256" key="2">
    <source>
        <dbReference type="SAM" id="Coils"/>
    </source>
</evidence>
<reference evidence="5" key="1">
    <citation type="submission" date="2025-08" db="UniProtKB">
        <authorList>
            <consortium name="RefSeq"/>
        </authorList>
    </citation>
    <scope>IDENTIFICATION</scope>
    <source>
        <tissue evidence="5">Whole body</tissue>
    </source>
</reference>
<dbReference type="PANTHER" id="PTHR21683:SF2">
    <property type="entry name" value="COILED-COIL DOMAIN-CONTAINING PROTEIN 42 LIKE-2-LIKE"/>
    <property type="match status" value="1"/>
</dbReference>